<evidence type="ECO:0000313" key="2">
    <source>
        <dbReference type="EMBL" id="ODN31298.1"/>
    </source>
</evidence>
<dbReference type="Gene3D" id="1.25.40.10">
    <property type="entry name" value="Tetratricopeptide repeat domain"/>
    <property type="match status" value="1"/>
</dbReference>
<dbReference type="SUPFAM" id="SSF48452">
    <property type="entry name" value="TPR-like"/>
    <property type="match status" value="1"/>
</dbReference>
<sequence>MGGRVKCVLIFVFLMLATIVGALTVEEILEKSKEDPEVAWDLYLVLLSSSDSPESLEELGRFLHAKRKLKNFRFAVEEDVDGLVSFLASNVVKPEMKMYILEIFGEEKLTAHLKENLAEEPQSVALLKVVPTVDEETLELVYESFIKNDKVRRYLLSELKKGDRNLEKLFGKLLAMLYNDYTSAKGAEKGRYMNMYVEIKQVSNGQLLYPQFESLIESERKLSLTTIILPILSTFERFSRFLPFALPPIVLAILLTIPTFRFWFYMALGMKKRAALVYKRIVEKDPLNEEKRLKLAQLYESAGMYEEALSEYNFLQRIKME</sequence>
<keyword evidence="3" id="KW-1185">Reference proteome</keyword>
<keyword evidence="1" id="KW-1133">Transmembrane helix</keyword>
<name>A0A1E3G6Q9_9BACT</name>
<feature type="transmembrane region" description="Helical" evidence="1">
    <location>
        <begin position="241"/>
        <end position="264"/>
    </location>
</feature>
<keyword evidence="1" id="KW-0472">Membrane</keyword>
<dbReference type="InterPro" id="IPR011990">
    <property type="entry name" value="TPR-like_helical_dom_sf"/>
</dbReference>
<proteinExistence type="predicted"/>
<evidence type="ECO:0000313" key="3">
    <source>
        <dbReference type="Proteomes" id="UP000094570"/>
    </source>
</evidence>
<comment type="caution">
    <text evidence="2">The sequence shown here is derived from an EMBL/GenBank/DDBJ whole genome shotgun (WGS) entry which is preliminary data.</text>
</comment>
<keyword evidence="1" id="KW-0812">Transmembrane</keyword>
<dbReference type="OrthoDB" id="37313at2"/>
<evidence type="ECO:0008006" key="4">
    <source>
        <dbReference type="Google" id="ProtNLM"/>
    </source>
</evidence>
<accession>A0A1E3G6Q9</accession>
<reference evidence="3" key="1">
    <citation type="submission" date="2016-04" db="EMBL/GenBank/DDBJ databases">
        <title>The genome sequence project of a novel Fervidobacterium isolate from a hot spring in Thailand.</title>
        <authorList>
            <person name="Gonzalez J.M."/>
            <person name="Cuecas A."/>
            <person name="Kanoksilapatham W."/>
        </authorList>
    </citation>
    <scope>NUCLEOTIDE SEQUENCE [LARGE SCALE GENOMIC DNA]</scope>
    <source>
        <strain evidence="3">FC2004</strain>
    </source>
</reference>
<gene>
    <name evidence="2" type="ORF">A4H02_00535</name>
</gene>
<dbReference type="Proteomes" id="UP000094570">
    <property type="component" value="Unassembled WGS sequence"/>
</dbReference>
<dbReference type="RefSeq" id="WP_069292210.1">
    <property type="nucleotide sequence ID" value="NZ_CP140110.1"/>
</dbReference>
<dbReference type="STRING" id="1008305.A4H02_00535"/>
<protein>
    <recommendedName>
        <fullName evidence="4">Tetratricopeptide repeat protein</fullName>
    </recommendedName>
</protein>
<evidence type="ECO:0000256" key="1">
    <source>
        <dbReference type="SAM" id="Phobius"/>
    </source>
</evidence>
<organism evidence="2 3">
    <name type="scientific">Fervidobacterium thailandense</name>
    <dbReference type="NCBI Taxonomy" id="1008305"/>
    <lineage>
        <taxon>Bacteria</taxon>
        <taxon>Thermotogati</taxon>
        <taxon>Thermotogota</taxon>
        <taxon>Thermotogae</taxon>
        <taxon>Thermotogales</taxon>
        <taxon>Fervidobacteriaceae</taxon>
        <taxon>Fervidobacterium</taxon>
    </lineage>
</organism>
<dbReference type="AlphaFoldDB" id="A0A1E3G6Q9"/>
<dbReference type="EMBL" id="LWAF01000001">
    <property type="protein sequence ID" value="ODN31298.1"/>
    <property type="molecule type" value="Genomic_DNA"/>
</dbReference>